<name>A0A1C4WJY4_9ACTN</name>
<dbReference type="RefSeq" id="WP_245722375.1">
    <property type="nucleotide sequence ID" value="NZ_FMCU01000003.1"/>
</dbReference>
<gene>
    <name evidence="2" type="ORF">GA0070216_103406</name>
</gene>
<feature type="region of interest" description="Disordered" evidence="1">
    <location>
        <begin position="100"/>
        <end position="119"/>
    </location>
</feature>
<dbReference type="Proteomes" id="UP000198797">
    <property type="component" value="Unassembled WGS sequence"/>
</dbReference>
<reference evidence="3" key="1">
    <citation type="submission" date="2016-06" db="EMBL/GenBank/DDBJ databases">
        <authorList>
            <person name="Varghese N."/>
            <person name="Submissions Spin"/>
        </authorList>
    </citation>
    <scope>NUCLEOTIDE SEQUENCE [LARGE SCALE GENOMIC DNA]</scope>
    <source>
        <strain evidence="3">DSM 44100</strain>
    </source>
</reference>
<evidence type="ECO:0000313" key="3">
    <source>
        <dbReference type="Proteomes" id="UP000198797"/>
    </source>
</evidence>
<sequence length="119" mass="12678">MTRTNKPVTTHPQWCTPERCGYLVPPVMPHMARRHRGPMLRVGESRASGLVVTYLISAEVPGAPLVGVHATCRAGNAWAELSLPQAAELAAQLSGLLTQVADQGDADRDEPGQQGVGDE</sequence>
<dbReference type="AlphaFoldDB" id="A0A1C4WJY4"/>
<dbReference type="STRING" id="121616.GA0070216_103406"/>
<evidence type="ECO:0000256" key="1">
    <source>
        <dbReference type="SAM" id="MobiDB-lite"/>
    </source>
</evidence>
<accession>A0A1C4WJY4</accession>
<evidence type="ECO:0000313" key="2">
    <source>
        <dbReference type="EMBL" id="SCE96522.1"/>
    </source>
</evidence>
<keyword evidence="3" id="KW-1185">Reference proteome</keyword>
<organism evidence="2 3">
    <name type="scientific">Micromonospora matsumotoense</name>
    <dbReference type="NCBI Taxonomy" id="121616"/>
    <lineage>
        <taxon>Bacteria</taxon>
        <taxon>Bacillati</taxon>
        <taxon>Actinomycetota</taxon>
        <taxon>Actinomycetes</taxon>
        <taxon>Micromonosporales</taxon>
        <taxon>Micromonosporaceae</taxon>
        <taxon>Micromonospora</taxon>
    </lineage>
</organism>
<proteinExistence type="predicted"/>
<protein>
    <submittedName>
        <fullName evidence="2">Uncharacterized protein</fullName>
    </submittedName>
</protein>
<dbReference type="EMBL" id="FMCU01000003">
    <property type="protein sequence ID" value="SCE96522.1"/>
    <property type="molecule type" value="Genomic_DNA"/>
</dbReference>